<evidence type="ECO:0000256" key="8">
    <source>
        <dbReference type="RuleBase" id="RU000477"/>
    </source>
</evidence>
<evidence type="ECO:0000256" key="1">
    <source>
        <dbReference type="ARBA" id="ARBA00004651"/>
    </source>
</evidence>
<keyword evidence="7 9" id="KW-0472">Membrane</keyword>
<dbReference type="InterPro" id="IPR034294">
    <property type="entry name" value="Aquaporin_transptr"/>
</dbReference>
<proteinExistence type="inferred from homology"/>
<evidence type="ECO:0000256" key="5">
    <source>
        <dbReference type="ARBA" id="ARBA00022692"/>
    </source>
</evidence>
<sequence>MANLRNTLGIQELTDKKSGLYRALVAEFLGTLLLNFFGCGAVITGSILAISFSFGLTVAAAIQTIGHISGGHVNPAVTLGLLAIGKIPVIRAILYVVVQCAGAIAGSAVLRALSSERMESSLGAVALKNDVTPVQGLGVEFFLALILVLVVCGACDPGKPESKPLAPLIIGLAVTVGHIVGIPRTSTGMNPARALGSAVVQGEFLDHWLYWAGPILGGVAGALIYTHALGPAKEVELPRSYTTVATDEKELHRLSSGKRSQPA</sequence>
<dbReference type="GO" id="GO:0005886">
    <property type="term" value="C:plasma membrane"/>
    <property type="evidence" value="ECO:0007669"/>
    <property type="project" value="UniProtKB-SubCell"/>
</dbReference>
<dbReference type="InterPro" id="IPR000425">
    <property type="entry name" value="MIP"/>
</dbReference>
<reference evidence="11" key="1">
    <citation type="submission" date="2025-08" db="UniProtKB">
        <authorList>
            <consortium name="RefSeq"/>
        </authorList>
    </citation>
    <scope>IDENTIFICATION</scope>
</reference>
<evidence type="ECO:0000256" key="7">
    <source>
        <dbReference type="ARBA" id="ARBA00023136"/>
    </source>
</evidence>
<keyword evidence="4" id="KW-1003">Cell membrane</keyword>
<feature type="transmembrane region" description="Helical" evidence="9">
    <location>
        <begin position="134"/>
        <end position="153"/>
    </location>
</feature>
<dbReference type="CDD" id="cd00333">
    <property type="entry name" value="MIP"/>
    <property type="match status" value="1"/>
</dbReference>
<dbReference type="Gene3D" id="1.20.1080.10">
    <property type="entry name" value="Glycerol uptake facilitator protein"/>
    <property type="match status" value="1"/>
</dbReference>
<dbReference type="GeneID" id="105362331"/>
<evidence type="ECO:0000256" key="3">
    <source>
        <dbReference type="ARBA" id="ARBA00022448"/>
    </source>
</evidence>
<dbReference type="PANTHER" id="PTHR19139:SF199">
    <property type="entry name" value="MIP17260P"/>
    <property type="match status" value="1"/>
</dbReference>
<evidence type="ECO:0000313" key="10">
    <source>
        <dbReference type="Proteomes" id="UP000695007"/>
    </source>
</evidence>
<dbReference type="PRINTS" id="PR00783">
    <property type="entry name" value="MINTRINSICP"/>
</dbReference>
<dbReference type="KEGG" id="csol:105362331"/>
<evidence type="ECO:0000256" key="4">
    <source>
        <dbReference type="ARBA" id="ARBA00022475"/>
    </source>
</evidence>
<evidence type="ECO:0000256" key="9">
    <source>
        <dbReference type="SAM" id="Phobius"/>
    </source>
</evidence>
<comment type="subcellular location">
    <subcellularLocation>
        <location evidence="1">Cell membrane</location>
        <topology evidence="1">Multi-pass membrane protein</topology>
    </subcellularLocation>
</comment>
<protein>
    <submittedName>
        <fullName evidence="11">Aquaporin isoform X1</fullName>
    </submittedName>
</protein>
<feature type="transmembrane region" description="Helical" evidence="9">
    <location>
        <begin position="92"/>
        <end position="114"/>
    </location>
</feature>
<keyword evidence="6 9" id="KW-1133">Transmembrane helix</keyword>
<keyword evidence="10" id="KW-1185">Reference proteome</keyword>
<dbReference type="SUPFAM" id="SSF81338">
    <property type="entry name" value="Aquaporin-like"/>
    <property type="match status" value="1"/>
</dbReference>
<keyword evidence="5 8" id="KW-0812">Transmembrane</keyword>
<accession>A0AAJ6YHA3</accession>
<dbReference type="AlphaFoldDB" id="A0AAJ6YHA3"/>
<name>A0AAJ6YHA3_9HYME</name>
<dbReference type="NCBIfam" id="TIGR00861">
    <property type="entry name" value="MIP"/>
    <property type="match status" value="1"/>
</dbReference>
<comment type="similarity">
    <text evidence="2 8">Belongs to the MIP/aquaporin (TC 1.A.8) family.</text>
</comment>
<organism evidence="10 11">
    <name type="scientific">Ceratosolen solmsi marchali</name>
    <dbReference type="NCBI Taxonomy" id="326594"/>
    <lineage>
        <taxon>Eukaryota</taxon>
        <taxon>Metazoa</taxon>
        <taxon>Ecdysozoa</taxon>
        <taxon>Arthropoda</taxon>
        <taxon>Hexapoda</taxon>
        <taxon>Insecta</taxon>
        <taxon>Pterygota</taxon>
        <taxon>Neoptera</taxon>
        <taxon>Endopterygota</taxon>
        <taxon>Hymenoptera</taxon>
        <taxon>Apocrita</taxon>
        <taxon>Proctotrupomorpha</taxon>
        <taxon>Chalcidoidea</taxon>
        <taxon>Agaonidae</taxon>
        <taxon>Agaoninae</taxon>
        <taxon>Ceratosolen</taxon>
    </lineage>
</organism>
<dbReference type="InterPro" id="IPR023271">
    <property type="entry name" value="Aquaporin-like"/>
</dbReference>
<dbReference type="Proteomes" id="UP000695007">
    <property type="component" value="Unplaced"/>
</dbReference>
<dbReference type="PANTHER" id="PTHR19139">
    <property type="entry name" value="AQUAPORIN TRANSPORTER"/>
    <property type="match status" value="1"/>
</dbReference>
<evidence type="ECO:0000256" key="6">
    <source>
        <dbReference type="ARBA" id="ARBA00022989"/>
    </source>
</evidence>
<dbReference type="Pfam" id="PF00230">
    <property type="entry name" value="MIP"/>
    <property type="match status" value="1"/>
</dbReference>
<feature type="transmembrane region" description="Helical" evidence="9">
    <location>
        <begin position="208"/>
        <end position="229"/>
    </location>
</feature>
<feature type="transmembrane region" description="Helical" evidence="9">
    <location>
        <begin position="165"/>
        <end position="183"/>
    </location>
</feature>
<dbReference type="InterPro" id="IPR022357">
    <property type="entry name" value="MIP_CS"/>
</dbReference>
<dbReference type="PROSITE" id="PS00221">
    <property type="entry name" value="MIP"/>
    <property type="match status" value="1"/>
</dbReference>
<evidence type="ECO:0000256" key="2">
    <source>
        <dbReference type="ARBA" id="ARBA00006175"/>
    </source>
</evidence>
<gene>
    <name evidence="11" type="primary">LOC105362331</name>
</gene>
<keyword evidence="3 8" id="KW-0813">Transport</keyword>
<dbReference type="RefSeq" id="XP_011498050.1">
    <property type="nucleotide sequence ID" value="XM_011499748.1"/>
</dbReference>
<dbReference type="GO" id="GO:0015267">
    <property type="term" value="F:channel activity"/>
    <property type="evidence" value="ECO:0007669"/>
    <property type="project" value="InterPro"/>
</dbReference>
<dbReference type="FunFam" id="1.20.1080.10:FF:000023">
    <property type="entry name" value="Prip, isoform A"/>
    <property type="match status" value="1"/>
</dbReference>
<evidence type="ECO:0000313" key="11">
    <source>
        <dbReference type="RefSeq" id="XP_011498050.1"/>
    </source>
</evidence>